<evidence type="ECO:0000256" key="2">
    <source>
        <dbReference type="ARBA" id="ARBA00005801"/>
    </source>
</evidence>
<dbReference type="EC" id="3.4.23.43" evidence="9"/>
<evidence type="ECO:0000259" key="12">
    <source>
        <dbReference type="Pfam" id="PF06750"/>
    </source>
</evidence>
<dbReference type="PANTHER" id="PTHR30487:SF0">
    <property type="entry name" value="PREPILIN LEADER PEPTIDASE_N-METHYLTRANSFERASE-RELATED"/>
    <property type="match status" value="1"/>
</dbReference>
<dbReference type="InterPro" id="IPR014032">
    <property type="entry name" value="Peptidase_A24A_bac"/>
</dbReference>
<keyword evidence="9" id="KW-0378">Hydrolase</keyword>
<keyword evidence="4" id="KW-0997">Cell inner membrane</keyword>
<evidence type="ECO:0000256" key="4">
    <source>
        <dbReference type="ARBA" id="ARBA00022519"/>
    </source>
</evidence>
<comment type="similarity">
    <text evidence="2 8">Belongs to the peptidase A24 family.</text>
</comment>
<dbReference type="RefSeq" id="WP_200033955.1">
    <property type="nucleotide sequence ID" value="NZ_JADWND010000002.1"/>
</dbReference>
<dbReference type="Pfam" id="PF01478">
    <property type="entry name" value="Peptidase_A24"/>
    <property type="match status" value="1"/>
</dbReference>
<feature type="transmembrane region" description="Helical" evidence="10">
    <location>
        <begin position="244"/>
        <end position="263"/>
    </location>
</feature>
<organism evidence="13 14">
    <name type="scientific">Citrobacter sedlakii</name>
    <dbReference type="NCBI Taxonomy" id="67826"/>
    <lineage>
        <taxon>Bacteria</taxon>
        <taxon>Pseudomonadati</taxon>
        <taxon>Pseudomonadota</taxon>
        <taxon>Gammaproteobacteria</taxon>
        <taxon>Enterobacterales</taxon>
        <taxon>Enterobacteriaceae</taxon>
        <taxon>Citrobacter</taxon>
        <taxon>Citrobacter freundii complex</taxon>
    </lineage>
</organism>
<evidence type="ECO:0000256" key="6">
    <source>
        <dbReference type="ARBA" id="ARBA00022989"/>
    </source>
</evidence>
<reference evidence="13 14" key="1">
    <citation type="submission" date="2020-11" db="EMBL/GenBank/DDBJ databases">
        <title>Enhanced detection system for hospital associated transmission using whole genome sequencing surveillance.</title>
        <authorList>
            <person name="Harrison L.H."/>
            <person name="Van Tyne D."/>
            <person name="Marsh J.W."/>
            <person name="Griffith M.P."/>
            <person name="Snyder D.J."/>
            <person name="Cooper V.S."/>
            <person name="Mustapha M."/>
        </authorList>
    </citation>
    <scope>NUCLEOTIDE SEQUENCE [LARGE SCALE GENOMIC DNA]</scope>
    <source>
        <strain evidence="13 14">CB00117</strain>
    </source>
</reference>
<evidence type="ECO:0000259" key="11">
    <source>
        <dbReference type="Pfam" id="PF01478"/>
    </source>
</evidence>
<feature type="transmembrane region" description="Helical" evidence="10">
    <location>
        <begin position="101"/>
        <end position="124"/>
    </location>
</feature>
<keyword evidence="9" id="KW-0511">Multifunctional enzyme</keyword>
<evidence type="ECO:0000256" key="7">
    <source>
        <dbReference type="ARBA" id="ARBA00023136"/>
    </source>
</evidence>
<keyword evidence="5 9" id="KW-0812">Transmembrane</keyword>
<dbReference type="EMBL" id="JADWND010000002">
    <property type="protein sequence ID" value="MBJ8380592.1"/>
    <property type="molecule type" value="Genomic_DNA"/>
</dbReference>
<dbReference type="PANTHER" id="PTHR30487">
    <property type="entry name" value="TYPE 4 PREPILIN-LIKE PROTEINS LEADER PEPTIDE-PROCESSING ENZYME"/>
    <property type="match status" value="1"/>
</dbReference>
<evidence type="ECO:0000313" key="14">
    <source>
        <dbReference type="Proteomes" id="UP000746649"/>
    </source>
</evidence>
<accession>A0ABS0ZQZ8</accession>
<dbReference type="InterPro" id="IPR000045">
    <property type="entry name" value="Prepilin_IV_endopep_pep"/>
</dbReference>
<keyword evidence="9" id="KW-0489">Methyltransferase</keyword>
<name>A0ABS0ZQZ8_9ENTR</name>
<feature type="domain" description="Prepilin type IV endopeptidase peptidase" evidence="11">
    <location>
        <begin position="122"/>
        <end position="229"/>
    </location>
</feature>
<dbReference type="PRINTS" id="PR00864">
    <property type="entry name" value="PREPILNPTASE"/>
</dbReference>
<feature type="transmembrane region" description="Helical" evidence="10">
    <location>
        <begin position="136"/>
        <end position="155"/>
    </location>
</feature>
<keyword evidence="6 10" id="KW-1133">Transmembrane helix</keyword>
<comment type="subcellular location">
    <subcellularLocation>
        <location evidence="1">Cell inner membrane</location>
        <topology evidence="1">Multi-pass membrane protein</topology>
    </subcellularLocation>
    <subcellularLocation>
        <location evidence="9">Cell membrane</location>
        <topology evidence="9">Multi-pass membrane protein</topology>
    </subcellularLocation>
</comment>
<comment type="function">
    <text evidence="9">Plays an essential role in type IV pili and type II pseudopili formation by proteolytically removing the leader sequence from substrate proteins and subsequently monomethylating the alpha-amino group of the newly exposed N-terminal phenylalanine.</text>
</comment>
<comment type="caution">
    <text evidence="13">The sequence shown here is derived from an EMBL/GenBank/DDBJ whole genome shotgun (WGS) entry which is preliminary data.</text>
</comment>
<evidence type="ECO:0000256" key="9">
    <source>
        <dbReference type="RuleBase" id="RU003794"/>
    </source>
</evidence>
<evidence type="ECO:0000256" key="8">
    <source>
        <dbReference type="RuleBase" id="RU003793"/>
    </source>
</evidence>
<proteinExistence type="inferred from homology"/>
<dbReference type="Proteomes" id="UP000746649">
    <property type="component" value="Unassembled WGS sequence"/>
</dbReference>
<evidence type="ECO:0000256" key="10">
    <source>
        <dbReference type="SAM" id="Phobius"/>
    </source>
</evidence>
<keyword evidence="7 10" id="KW-0472">Membrane</keyword>
<gene>
    <name evidence="13" type="ORF">I6M88_06315</name>
</gene>
<feature type="transmembrane region" description="Helical" evidence="10">
    <location>
        <begin position="167"/>
        <end position="184"/>
    </location>
</feature>
<feature type="domain" description="Prepilin peptidase A24 N-terminal" evidence="12">
    <location>
        <begin position="21"/>
        <end position="108"/>
    </location>
</feature>
<keyword evidence="9" id="KW-0645">Protease</keyword>
<evidence type="ECO:0000256" key="3">
    <source>
        <dbReference type="ARBA" id="ARBA00022475"/>
    </source>
</evidence>
<dbReference type="InterPro" id="IPR010627">
    <property type="entry name" value="Prepilin_pept_A24_N"/>
</dbReference>
<dbReference type="EC" id="2.1.1.-" evidence="9"/>
<evidence type="ECO:0000313" key="13">
    <source>
        <dbReference type="EMBL" id="MBJ8380592.1"/>
    </source>
</evidence>
<feature type="transmembrane region" description="Helical" evidence="10">
    <location>
        <begin position="214"/>
        <end position="232"/>
    </location>
</feature>
<comment type="catalytic activity">
    <reaction evidence="9">
        <text>Typically cleaves a -Gly-|-Phe- bond to release an N-terminal, basic peptide of 5-8 residues from type IV prepilin, and then N-methylates the new N-terminal amino group, the methyl donor being S-adenosyl-L-methionine.</text>
        <dbReference type="EC" id="3.4.23.43"/>
    </reaction>
</comment>
<keyword evidence="9" id="KW-0808">Transferase</keyword>
<dbReference type="InterPro" id="IPR050882">
    <property type="entry name" value="Prepilin_peptidase/N-MTase"/>
</dbReference>
<evidence type="ECO:0000256" key="5">
    <source>
        <dbReference type="ARBA" id="ARBA00022692"/>
    </source>
</evidence>
<evidence type="ECO:0000256" key="1">
    <source>
        <dbReference type="ARBA" id="ARBA00004429"/>
    </source>
</evidence>
<protein>
    <recommendedName>
        <fullName evidence="9">Prepilin leader peptidase/N-methyltransferase</fullName>
        <ecNumber evidence="9">2.1.1.-</ecNumber>
        <ecNumber evidence="9">3.4.23.43</ecNumber>
    </recommendedName>
</protein>
<keyword evidence="14" id="KW-1185">Reference proteome</keyword>
<dbReference type="Gene3D" id="1.20.120.1220">
    <property type="match status" value="1"/>
</dbReference>
<sequence>MNALTAFREGYPLGFCVMSGVFGSIIGSFLGVVIERLPPMLLEEEDAGNLLFPASHCPACGHVLAWWENIPLLSWCCLRGRCSHCRVAIPLRLLMVECLSALFFALTAAFAPSLPVLIALWILWTGLLPLTFIDARYLLLPDCLTQPLLWAGLLFHACVHTLPLTDALYGAIAGYLSLWLVYWGCRLLTGREGLGQGDGKLFAALGAWCGWQPLPYILLLAALTGIVIYVLLYKSTGNDRQIPFGPALSLAGVIIFIIQSWQFTF</sequence>
<dbReference type="Pfam" id="PF06750">
    <property type="entry name" value="A24_N_bact"/>
    <property type="match status" value="1"/>
</dbReference>
<keyword evidence="3" id="KW-1003">Cell membrane</keyword>
<feature type="transmembrane region" description="Helical" evidence="10">
    <location>
        <begin position="12"/>
        <end position="34"/>
    </location>
</feature>